<reference evidence="3 4" key="1">
    <citation type="submission" date="2019-06" db="EMBL/GenBank/DDBJ databases">
        <title>Tsukamurella conjunctivitidis sp. nov., Tsukamurella assacharolytica sp. nov. and Tsukamurella sputae sp. nov. isolated from patients with conjunctivitis, bacteraemia (lymphoma) and respiratory infection (sputum) in Hong Kong.</title>
        <authorList>
            <person name="Teng J.L.L."/>
            <person name="Lee H.H."/>
            <person name="Fong J.Y.H."/>
            <person name="Fok K.M.N."/>
            <person name="Lau S.K.P."/>
            <person name="Woo P.C.Y."/>
        </authorList>
    </citation>
    <scope>NUCLEOTIDE SEQUENCE [LARGE SCALE GENOMIC DNA]</scope>
    <source>
        <strain evidence="3 4">HKU72</strain>
    </source>
</reference>
<dbReference type="GO" id="GO:0030288">
    <property type="term" value="C:outer membrane-bounded periplasmic space"/>
    <property type="evidence" value="ECO:0007669"/>
    <property type="project" value="TreeGrafter"/>
</dbReference>
<keyword evidence="1" id="KW-0808">Transferase</keyword>
<protein>
    <submittedName>
        <fullName evidence="3">Penicillin-binding protein</fullName>
    </submittedName>
</protein>
<name>A0A5C5RA60_9ACTN</name>
<evidence type="ECO:0000256" key="1">
    <source>
        <dbReference type="ARBA" id="ARBA00022679"/>
    </source>
</evidence>
<dbReference type="GO" id="GO:0008955">
    <property type="term" value="F:peptidoglycan glycosyltransferase activity"/>
    <property type="evidence" value="ECO:0007669"/>
    <property type="project" value="TreeGrafter"/>
</dbReference>
<dbReference type="EMBL" id="VIGX01000321">
    <property type="protein sequence ID" value="TWS19344.1"/>
    <property type="molecule type" value="Genomic_DNA"/>
</dbReference>
<dbReference type="Proteomes" id="UP000319375">
    <property type="component" value="Unassembled WGS sequence"/>
</dbReference>
<dbReference type="InterPro" id="IPR036950">
    <property type="entry name" value="PBP_transglycosylase"/>
</dbReference>
<dbReference type="InterPro" id="IPR001264">
    <property type="entry name" value="Glyco_trans_51"/>
</dbReference>
<dbReference type="RefSeq" id="WP_166443341.1">
    <property type="nucleotide sequence ID" value="NZ_VIGX01000321.1"/>
</dbReference>
<organism evidence="3 4">
    <name type="scientific">Tsukamurella conjunctivitidis</name>
    <dbReference type="NCBI Taxonomy" id="2592068"/>
    <lineage>
        <taxon>Bacteria</taxon>
        <taxon>Bacillati</taxon>
        <taxon>Actinomycetota</taxon>
        <taxon>Actinomycetes</taxon>
        <taxon>Mycobacteriales</taxon>
        <taxon>Tsukamurellaceae</taxon>
        <taxon>Tsukamurella</taxon>
    </lineage>
</organism>
<feature type="domain" description="Glycosyl transferase family 51" evidence="2">
    <location>
        <begin position="24"/>
        <end position="169"/>
    </location>
</feature>
<evidence type="ECO:0000259" key="2">
    <source>
        <dbReference type="Pfam" id="PF00912"/>
    </source>
</evidence>
<dbReference type="Pfam" id="PF00912">
    <property type="entry name" value="Transgly"/>
    <property type="match status" value="1"/>
</dbReference>
<sequence>VPAADQVALSQTTTVYYADGTTEMGTFSEINRTIIDPSTLPDYVGQAVVASEDRTFYTNAGIDLKGILRALVNNVRGGERQGGSTLTQQYVERYYVGETTSYTGKVKEAVLAVKINREQSKDEILGNYINTIYFGRGAYGIEAASKAYFGHPAADMSVSEAAMLAGIIPA</sequence>
<accession>A0A5C5RA60</accession>
<dbReference type="InterPro" id="IPR050396">
    <property type="entry name" value="Glycosyltr_51/Transpeptidase"/>
</dbReference>
<dbReference type="PANTHER" id="PTHR32282">
    <property type="entry name" value="BINDING PROTEIN TRANSPEPTIDASE, PUTATIVE-RELATED"/>
    <property type="match status" value="1"/>
</dbReference>
<keyword evidence="4" id="KW-1185">Reference proteome</keyword>
<evidence type="ECO:0000313" key="4">
    <source>
        <dbReference type="Proteomes" id="UP000319375"/>
    </source>
</evidence>
<dbReference type="GO" id="GO:0009252">
    <property type="term" value="P:peptidoglycan biosynthetic process"/>
    <property type="evidence" value="ECO:0007669"/>
    <property type="project" value="TreeGrafter"/>
</dbReference>
<dbReference type="AlphaFoldDB" id="A0A5C5RA60"/>
<dbReference type="InterPro" id="IPR023346">
    <property type="entry name" value="Lysozyme-like_dom_sf"/>
</dbReference>
<feature type="non-terminal residue" evidence="3">
    <location>
        <position position="1"/>
    </location>
</feature>
<comment type="caution">
    <text evidence="3">The sequence shown here is derived from an EMBL/GenBank/DDBJ whole genome shotgun (WGS) entry which is preliminary data.</text>
</comment>
<proteinExistence type="predicted"/>
<feature type="non-terminal residue" evidence="3">
    <location>
        <position position="170"/>
    </location>
</feature>
<evidence type="ECO:0000313" key="3">
    <source>
        <dbReference type="EMBL" id="TWS19344.1"/>
    </source>
</evidence>
<dbReference type="PANTHER" id="PTHR32282:SF33">
    <property type="entry name" value="PEPTIDOGLYCAN GLYCOSYLTRANSFERASE"/>
    <property type="match status" value="1"/>
</dbReference>
<dbReference type="Gene3D" id="1.10.3810.10">
    <property type="entry name" value="Biosynthetic peptidoglycan transglycosylase-like"/>
    <property type="match status" value="1"/>
</dbReference>
<gene>
    <name evidence="3" type="ORF">FK530_25595</name>
</gene>
<dbReference type="SUPFAM" id="SSF53955">
    <property type="entry name" value="Lysozyme-like"/>
    <property type="match status" value="1"/>
</dbReference>